<reference evidence="1 2" key="1">
    <citation type="journal article" date="2016" name="Nat. Commun.">
        <title>Thousands of microbial genomes shed light on interconnected biogeochemical processes in an aquifer system.</title>
        <authorList>
            <person name="Anantharaman K."/>
            <person name="Brown C.T."/>
            <person name="Hug L.A."/>
            <person name="Sharon I."/>
            <person name="Castelle C.J."/>
            <person name="Probst A.J."/>
            <person name="Thomas B.C."/>
            <person name="Singh A."/>
            <person name="Wilkins M.J."/>
            <person name="Karaoz U."/>
            <person name="Brodie E.L."/>
            <person name="Williams K.H."/>
            <person name="Hubbard S.S."/>
            <person name="Banfield J.F."/>
        </authorList>
    </citation>
    <scope>NUCLEOTIDE SEQUENCE [LARGE SCALE GENOMIC DNA]</scope>
</reference>
<proteinExistence type="predicted"/>
<comment type="caution">
    <text evidence="1">The sequence shown here is derived from an EMBL/GenBank/DDBJ whole genome shotgun (WGS) entry which is preliminary data.</text>
</comment>
<organism evidence="1 2">
    <name type="scientific">Candidatus Woesebacteria bacterium RIFCSPHIGHO2_01_FULL_39_28</name>
    <dbReference type="NCBI Taxonomy" id="1802496"/>
    <lineage>
        <taxon>Bacteria</taxon>
        <taxon>Candidatus Woeseibacteriota</taxon>
    </lineage>
</organism>
<name>A0A1F7YH19_9BACT</name>
<dbReference type="Proteomes" id="UP000178851">
    <property type="component" value="Unassembled WGS sequence"/>
</dbReference>
<gene>
    <name evidence="1" type="ORF">A2627_03915</name>
</gene>
<evidence type="ECO:0000313" key="1">
    <source>
        <dbReference type="EMBL" id="OGM26159.1"/>
    </source>
</evidence>
<evidence type="ECO:0000313" key="2">
    <source>
        <dbReference type="Proteomes" id="UP000178851"/>
    </source>
</evidence>
<accession>A0A1F7YH19</accession>
<dbReference type="AlphaFoldDB" id="A0A1F7YH19"/>
<protein>
    <submittedName>
        <fullName evidence="1">Uncharacterized protein</fullName>
    </submittedName>
</protein>
<sequence length="104" mass="9997">MIVSPIYLLPENTRMGVTGILLLAYRGALALRKTNNVTGRPRRAASANNQSGKPLGCGELPPLAGRVEIGVTATGVTVGGAGGVSVGGAGGVTVGGAGGVSVGG</sequence>
<dbReference type="EMBL" id="MGGI01000016">
    <property type="protein sequence ID" value="OGM26159.1"/>
    <property type="molecule type" value="Genomic_DNA"/>
</dbReference>